<accession>A0A937D7R6</accession>
<dbReference type="Proteomes" id="UP000651057">
    <property type="component" value="Unassembled WGS sequence"/>
</dbReference>
<organism evidence="1 2">
    <name type="scientific">Aquimarina mytili</name>
    <dbReference type="NCBI Taxonomy" id="874423"/>
    <lineage>
        <taxon>Bacteria</taxon>
        <taxon>Pseudomonadati</taxon>
        <taxon>Bacteroidota</taxon>
        <taxon>Flavobacteriia</taxon>
        <taxon>Flavobacteriales</taxon>
        <taxon>Flavobacteriaceae</taxon>
        <taxon>Aquimarina</taxon>
    </lineage>
</organism>
<dbReference type="RefSeq" id="WP_201918285.1">
    <property type="nucleotide sequence ID" value="NZ_BAABAX010000008.1"/>
</dbReference>
<dbReference type="AlphaFoldDB" id="A0A937D7R6"/>
<reference evidence="1" key="1">
    <citation type="submission" date="2021-01" db="EMBL/GenBank/DDBJ databases">
        <authorList>
            <person name="Zhong Y.L."/>
        </authorList>
    </citation>
    <scope>NUCLEOTIDE SEQUENCE</scope>
    <source>
        <strain evidence="1">KCTC 23302</strain>
    </source>
</reference>
<sequence length="169" mass="19854">MTNKSLLLFLIGIYITLSSFVTHKFYVSVTQVDYNKEEKSLQIISRIFIDDMEDVLRERYDDSITLNSTKEASKIDQHLEKYFNQKLKFIVNNKEVSFTFLGKEYEDDLIICYLEIENVKSFDAIEISNEILMDLFEEQQNIVHVKKENQRKSLILEGGRSTGVLKFSE</sequence>
<name>A0A937D7R6_9FLAO</name>
<evidence type="ECO:0000313" key="2">
    <source>
        <dbReference type="Proteomes" id="UP000651057"/>
    </source>
</evidence>
<comment type="caution">
    <text evidence="1">The sequence shown here is derived from an EMBL/GenBank/DDBJ whole genome shotgun (WGS) entry which is preliminary data.</text>
</comment>
<evidence type="ECO:0000313" key="1">
    <source>
        <dbReference type="EMBL" id="MBL0683350.1"/>
    </source>
</evidence>
<protein>
    <recommendedName>
        <fullName evidence="3">Peptidase E</fullName>
    </recommendedName>
</protein>
<evidence type="ECO:0008006" key="3">
    <source>
        <dbReference type="Google" id="ProtNLM"/>
    </source>
</evidence>
<proteinExistence type="predicted"/>
<dbReference type="InterPro" id="IPR046525">
    <property type="entry name" value="DUF6702"/>
</dbReference>
<keyword evidence="2" id="KW-1185">Reference proteome</keyword>
<dbReference type="Pfam" id="PF20420">
    <property type="entry name" value="DUF6702"/>
    <property type="match status" value="1"/>
</dbReference>
<dbReference type="EMBL" id="JAERQJ010000003">
    <property type="protein sequence ID" value="MBL0683350.1"/>
    <property type="molecule type" value="Genomic_DNA"/>
</dbReference>
<gene>
    <name evidence="1" type="ORF">JJQ60_07465</name>
</gene>